<dbReference type="PANTHER" id="PTHR24348">
    <property type="entry name" value="SERINE/THREONINE-PROTEIN KINASE UNC-51-RELATED"/>
    <property type="match status" value="1"/>
</dbReference>
<proteinExistence type="inferred from homology"/>
<dbReference type="SMART" id="SM00220">
    <property type="entry name" value="S_TKc"/>
    <property type="match status" value="1"/>
</dbReference>
<dbReference type="Proteomes" id="UP000179807">
    <property type="component" value="Unassembled WGS sequence"/>
</dbReference>
<evidence type="ECO:0000256" key="3">
    <source>
        <dbReference type="PROSITE-ProRule" id="PRU10141"/>
    </source>
</evidence>
<dbReference type="InterPro" id="IPR011009">
    <property type="entry name" value="Kinase-like_dom_sf"/>
</dbReference>
<dbReference type="GO" id="GO:0005524">
    <property type="term" value="F:ATP binding"/>
    <property type="evidence" value="ECO:0007669"/>
    <property type="project" value="UniProtKB-UniRule"/>
</dbReference>
<organism evidence="7 8">
    <name type="scientific">Tritrichomonas foetus</name>
    <dbReference type="NCBI Taxonomy" id="1144522"/>
    <lineage>
        <taxon>Eukaryota</taxon>
        <taxon>Metamonada</taxon>
        <taxon>Parabasalia</taxon>
        <taxon>Tritrichomonadida</taxon>
        <taxon>Tritrichomonadidae</taxon>
        <taxon>Tritrichomonas</taxon>
    </lineage>
</organism>
<keyword evidence="7" id="KW-0808">Transferase</keyword>
<keyword evidence="4" id="KW-0723">Serine/threonine-protein kinase</keyword>
<dbReference type="VEuPathDB" id="TrichDB:TRFO_34842"/>
<protein>
    <submittedName>
        <fullName evidence="7">CAMK family protein kinase</fullName>
    </submittedName>
</protein>
<name>A0A1J4JJB7_9EUKA</name>
<evidence type="ECO:0000256" key="1">
    <source>
        <dbReference type="ARBA" id="ARBA00022741"/>
    </source>
</evidence>
<comment type="similarity">
    <text evidence="4">Belongs to the protein kinase superfamily.</text>
</comment>
<gene>
    <name evidence="7" type="ORF">TRFO_34842</name>
</gene>
<dbReference type="PROSITE" id="PS50011">
    <property type="entry name" value="PROTEIN_KINASE_DOM"/>
    <property type="match status" value="1"/>
</dbReference>
<dbReference type="InterPro" id="IPR000719">
    <property type="entry name" value="Prot_kinase_dom"/>
</dbReference>
<comment type="caution">
    <text evidence="7">The sequence shown here is derived from an EMBL/GenBank/DDBJ whole genome shotgun (WGS) entry which is preliminary data.</text>
</comment>
<dbReference type="SUPFAM" id="SSF56112">
    <property type="entry name" value="Protein kinase-like (PK-like)"/>
    <property type="match status" value="1"/>
</dbReference>
<dbReference type="Gene3D" id="1.10.510.10">
    <property type="entry name" value="Transferase(Phosphotransferase) domain 1"/>
    <property type="match status" value="1"/>
</dbReference>
<keyword evidence="8" id="KW-1185">Reference proteome</keyword>
<dbReference type="InterPro" id="IPR017441">
    <property type="entry name" value="Protein_kinase_ATP_BS"/>
</dbReference>
<keyword evidence="2 3" id="KW-0067">ATP-binding</keyword>
<feature type="region of interest" description="Disordered" evidence="5">
    <location>
        <begin position="314"/>
        <end position="336"/>
    </location>
</feature>
<evidence type="ECO:0000256" key="5">
    <source>
        <dbReference type="SAM" id="MobiDB-lite"/>
    </source>
</evidence>
<dbReference type="EMBL" id="MLAK01001039">
    <property type="protein sequence ID" value="OHS98689.1"/>
    <property type="molecule type" value="Genomic_DNA"/>
</dbReference>
<dbReference type="FunFam" id="1.10.510.10:FF:000571">
    <property type="entry name" value="Maternal embryonic leucine zipper kinase"/>
    <property type="match status" value="1"/>
</dbReference>
<dbReference type="InterPro" id="IPR045269">
    <property type="entry name" value="Atg1-like"/>
</dbReference>
<feature type="compositionally biased region" description="Low complexity" evidence="5">
    <location>
        <begin position="319"/>
        <end position="333"/>
    </location>
</feature>
<keyword evidence="1 3" id="KW-0547">Nucleotide-binding</keyword>
<dbReference type="InterPro" id="IPR008271">
    <property type="entry name" value="Ser/Thr_kinase_AS"/>
</dbReference>
<accession>A0A1J4JJB7</accession>
<evidence type="ECO:0000313" key="7">
    <source>
        <dbReference type="EMBL" id="OHS98689.1"/>
    </source>
</evidence>
<evidence type="ECO:0000256" key="2">
    <source>
        <dbReference type="ARBA" id="ARBA00022840"/>
    </source>
</evidence>
<dbReference type="GeneID" id="94844611"/>
<evidence type="ECO:0000313" key="8">
    <source>
        <dbReference type="Proteomes" id="UP000179807"/>
    </source>
</evidence>
<feature type="binding site" evidence="3">
    <location>
        <position position="37"/>
    </location>
    <ligand>
        <name>ATP</name>
        <dbReference type="ChEBI" id="CHEBI:30616"/>
    </ligand>
</feature>
<dbReference type="Pfam" id="PF00069">
    <property type="entry name" value="Pkinase"/>
    <property type="match status" value="1"/>
</dbReference>
<reference evidence="7" key="1">
    <citation type="submission" date="2016-10" db="EMBL/GenBank/DDBJ databases">
        <authorList>
            <person name="Benchimol M."/>
            <person name="Almeida L.G."/>
            <person name="Vasconcelos A.T."/>
            <person name="Perreira-Neves A."/>
            <person name="Rosa I.A."/>
            <person name="Tasca T."/>
            <person name="Bogo M.R."/>
            <person name="de Souza W."/>
        </authorList>
    </citation>
    <scope>NUCLEOTIDE SEQUENCE [LARGE SCALE GENOMIC DNA]</scope>
    <source>
        <strain evidence="7">K</strain>
    </source>
</reference>
<keyword evidence="7" id="KW-0418">Kinase</keyword>
<dbReference type="PROSITE" id="PS00107">
    <property type="entry name" value="PROTEIN_KINASE_ATP"/>
    <property type="match status" value="1"/>
</dbReference>
<evidence type="ECO:0000256" key="4">
    <source>
        <dbReference type="RuleBase" id="RU000304"/>
    </source>
</evidence>
<dbReference type="OrthoDB" id="658521at2759"/>
<dbReference type="GO" id="GO:0005737">
    <property type="term" value="C:cytoplasm"/>
    <property type="evidence" value="ECO:0007669"/>
    <property type="project" value="TreeGrafter"/>
</dbReference>
<evidence type="ECO:0000259" key="6">
    <source>
        <dbReference type="PROSITE" id="PS50011"/>
    </source>
</evidence>
<dbReference type="GO" id="GO:0004674">
    <property type="term" value="F:protein serine/threonine kinase activity"/>
    <property type="evidence" value="ECO:0007669"/>
    <property type="project" value="UniProtKB-KW"/>
</dbReference>
<feature type="domain" description="Protein kinase" evidence="6">
    <location>
        <begin position="7"/>
        <end position="260"/>
    </location>
</feature>
<dbReference type="RefSeq" id="XP_068351826.1">
    <property type="nucleotide sequence ID" value="XM_068509907.1"/>
</dbReference>
<dbReference type="GO" id="GO:0010506">
    <property type="term" value="P:regulation of autophagy"/>
    <property type="evidence" value="ECO:0007669"/>
    <property type="project" value="InterPro"/>
</dbReference>
<sequence>MTSFGKYKLHKMIGAGSNASVFLATHKSVPDLPLAIKVFHASNGELLSREIEIMRSLKHENIIQLYDVVSEGDKTGLVMEYISDGSLQDYVTQNGPISDEKFLFKVVNQLCNALYYLHNVKKVVHRDVKSENVLMCHDGRVKLADFGFSRGCDQLNNIMTTRCGSPLHTPPEIITSQKYNEKADIWSLGILIYYIVVGEFPFYSTNIQHVFHLIVESDFTFPDRVLARISPQLQDMINSMLIKDAKERPDIVRLMEHPWFSKMKLSCQKAAGTRIKNMQSEPTLRLKNEINQIGLIDNEFQQIVQQFGVIDELDEDFPNNSQNNNNNNNNNNNDSFSEKSVLRKLNEAKQDMNIQLSSVLDYAKHSHSKPVFNLVEEKGVRPHCMMNLRVGNIPLISPVIHQNNPFQIKPLVRQRTKPSLIIPKTASFFK</sequence>
<dbReference type="AlphaFoldDB" id="A0A1J4JJB7"/>
<dbReference type="PROSITE" id="PS00108">
    <property type="entry name" value="PROTEIN_KINASE_ST"/>
    <property type="match status" value="1"/>
</dbReference>